<dbReference type="AlphaFoldDB" id="A0AAD7R6C0"/>
<protein>
    <submittedName>
        <fullName evidence="1">Uncharacterized protein</fullName>
    </submittedName>
</protein>
<name>A0AAD7R6C0_9TELE</name>
<gene>
    <name evidence="1" type="ORF">AAFF_G00338930</name>
</gene>
<dbReference type="Proteomes" id="UP001221898">
    <property type="component" value="Unassembled WGS sequence"/>
</dbReference>
<evidence type="ECO:0000313" key="1">
    <source>
        <dbReference type="EMBL" id="KAJ8366839.1"/>
    </source>
</evidence>
<evidence type="ECO:0000313" key="2">
    <source>
        <dbReference type="Proteomes" id="UP001221898"/>
    </source>
</evidence>
<comment type="caution">
    <text evidence="1">The sequence shown here is derived from an EMBL/GenBank/DDBJ whole genome shotgun (WGS) entry which is preliminary data.</text>
</comment>
<keyword evidence="2" id="KW-1185">Reference proteome</keyword>
<dbReference type="EMBL" id="JAINUG010000537">
    <property type="protein sequence ID" value="KAJ8366839.1"/>
    <property type="molecule type" value="Genomic_DNA"/>
</dbReference>
<organism evidence="1 2">
    <name type="scientific">Aldrovandia affinis</name>
    <dbReference type="NCBI Taxonomy" id="143900"/>
    <lineage>
        <taxon>Eukaryota</taxon>
        <taxon>Metazoa</taxon>
        <taxon>Chordata</taxon>
        <taxon>Craniata</taxon>
        <taxon>Vertebrata</taxon>
        <taxon>Euteleostomi</taxon>
        <taxon>Actinopterygii</taxon>
        <taxon>Neopterygii</taxon>
        <taxon>Teleostei</taxon>
        <taxon>Notacanthiformes</taxon>
        <taxon>Halosauridae</taxon>
        <taxon>Aldrovandia</taxon>
    </lineage>
</organism>
<reference evidence="1" key="1">
    <citation type="journal article" date="2023" name="Science">
        <title>Genome structures resolve the early diversification of teleost fishes.</title>
        <authorList>
            <person name="Parey E."/>
            <person name="Louis A."/>
            <person name="Montfort J."/>
            <person name="Bouchez O."/>
            <person name="Roques C."/>
            <person name="Iampietro C."/>
            <person name="Lluch J."/>
            <person name="Castinel A."/>
            <person name="Donnadieu C."/>
            <person name="Desvignes T."/>
            <person name="Floi Bucao C."/>
            <person name="Jouanno E."/>
            <person name="Wen M."/>
            <person name="Mejri S."/>
            <person name="Dirks R."/>
            <person name="Jansen H."/>
            <person name="Henkel C."/>
            <person name="Chen W.J."/>
            <person name="Zahm M."/>
            <person name="Cabau C."/>
            <person name="Klopp C."/>
            <person name="Thompson A.W."/>
            <person name="Robinson-Rechavi M."/>
            <person name="Braasch I."/>
            <person name="Lecointre G."/>
            <person name="Bobe J."/>
            <person name="Postlethwait J.H."/>
            <person name="Berthelot C."/>
            <person name="Roest Crollius H."/>
            <person name="Guiguen Y."/>
        </authorList>
    </citation>
    <scope>NUCLEOTIDE SEQUENCE</scope>
    <source>
        <strain evidence="1">NC1722</strain>
    </source>
</reference>
<proteinExistence type="predicted"/>
<accession>A0AAD7R6C0</accession>
<sequence length="77" mass="8916">MRGRSLTVYVSYFTGHRPTGVDLSMAVCIPDSGAKQEEQRRKEDRIQLVVFPPDGRSVRMRREALRRALKRAVQTER</sequence>